<dbReference type="Gene3D" id="3.40.50.720">
    <property type="entry name" value="NAD(P)-binding Rossmann-like Domain"/>
    <property type="match status" value="1"/>
</dbReference>
<dbReference type="InterPro" id="IPR036291">
    <property type="entry name" value="NAD(P)-bd_dom_sf"/>
</dbReference>
<comment type="similarity">
    <text evidence="1">Belongs to the short-chain dehydrogenases/reductases (SDR) family.</text>
</comment>
<reference evidence="7" key="1">
    <citation type="submission" date="2012-12" db="EMBL/GenBank/DDBJ databases">
        <authorList>
            <person name="Hellsten U."/>
            <person name="Grimwood J."/>
            <person name="Chapman J.A."/>
            <person name="Shapiro H."/>
            <person name="Aerts A."/>
            <person name="Otillar R.P."/>
            <person name="Terry A.Y."/>
            <person name="Boore J.L."/>
            <person name="Simakov O."/>
            <person name="Marletaz F."/>
            <person name="Cho S.-J."/>
            <person name="Edsinger-Gonzales E."/>
            <person name="Havlak P."/>
            <person name="Kuo D.-H."/>
            <person name="Larsson T."/>
            <person name="Lv J."/>
            <person name="Arendt D."/>
            <person name="Savage R."/>
            <person name="Osoegawa K."/>
            <person name="de Jong P."/>
            <person name="Lindberg D.R."/>
            <person name="Seaver E.C."/>
            <person name="Weisblat D.A."/>
            <person name="Putnam N.H."/>
            <person name="Grigoriev I.V."/>
            <person name="Rokhsar D.S."/>
        </authorList>
    </citation>
    <scope>NUCLEOTIDE SEQUENCE</scope>
    <source>
        <strain evidence="7">I ESC-2004</strain>
    </source>
</reference>
<dbReference type="InterPro" id="IPR020904">
    <property type="entry name" value="Sc_DH/Rdtase_CS"/>
</dbReference>
<keyword evidence="4" id="KW-0812">Transmembrane</keyword>
<protein>
    <recommendedName>
        <fullName evidence="8">Oxidoreductase</fullName>
    </recommendedName>
</protein>
<dbReference type="Pfam" id="PF00106">
    <property type="entry name" value="adh_short"/>
    <property type="match status" value="1"/>
</dbReference>
<dbReference type="Proteomes" id="UP000014760">
    <property type="component" value="Unassembled WGS sequence"/>
</dbReference>
<dbReference type="OMA" id="DFPMPMR"/>
<dbReference type="PANTHER" id="PTHR44196">
    <property type="entry name" value="DEHYDROGENASE/REDUCTASE SDR FAMILY MEMBER 7B"/>
    <property type="match status" value="1"/>
</dbReference>
<evidence type="ECO:0000256" key="2">
    <source>
        <dbReference type="ARBA" id="ARBA00023002"/>
    </source>
</evidence>
<feature type="transmembrane region" description="Helical" evidence="4">
    <location>
        <begin position="232"/>
        <end position="254"/>
    </location>
</feature>
<dbReference type="EMBL" id="KB308033">
    <property type="protein sequence ID" value="ELT98331.1"/>
    <property type="molecule type" value="Genomic_DNA"/>
</dbReference>
<dbReference type="OrthoDB" id="37659at2759"/>
<dbReference type="STRING" id="283909.R7U3U6"/>
<dbReference type="EnsemblMetazoa" id="CapteT89676">
    <property type="protein sequence ID" value="CapteP89676"/>
    <property type="gene ID" value="CapteG89676"/>
</dbReference>
<keyword evidence="4" id="KW-0472">Membrane</keyword>
<evidence type="ECO:0000313" key="7">
    <source>
        <dbReference type="Proteomes" id="UP000014760"/>
    </source>
</evidence>
<reference evidence="5 7" key="2">
    <citation type="journal article" date="2013" name="Nature">
        <title>Insights into bilaterian evolution from three spiralian genomes.</title>
        <authorList>
            <person name="Simakov O."/>
            <person name="Marletaz F."/>
            <person name="Cho S.J."/>
            <person name="Edsinger-Gonzales E."/>
            <person name="Havlak P."/>
            <person name="Hellsten U."/>
            <person name="Kuo D.H."/>
            <person name="Larsson T."/>
            <person name="Lv J."/>
            <person name="Arendt D."/>
            <person name="Savage R."/>
            <person name="Osoegawa K."/>
            <person name="de Jong P."/>
            <person name="Grimwood J."/>
            <person name="Chapman J.A."/>
            <person name="Shapiro H."/>
            <person name="Aerts A."/>
            <person name="Otillar R.P."/>
            <person name="Terry A.Y."/>
            <person name="Boore J.L."/>
            <person name="Grigoriev I.V."/>
            <person name="Lindberg D.R."/>
            <person name="Seaver E.C."/>
            <person name="Weisblat D.A."/>
            <person name="Putnam N.H."/>
            <person name="Rokhsar D.S."/>
        </authorList>
    </citation>
    <scope>NUCLEOTIDE SEQUENCE</scope>
    <source>
        <strain evidence="5 7">I ESC-2004</strain>
    </source>
</reference>
<accession>R7U3U6</accession>
<evidence type="ECO:0000256" key="1">
    <source>
        <dbReference type="ARBA" id="ARBA00006484"/>
    </source>
</evidence>
<dbReference type="PRINTS" id="PR00081">
    <property type="entry name" value="GDHRDH"/>
</dbReference>
<name>R7U3U6_CAPTE</name>
<dbReference type="PROSITE" id="PS00061">
    <property type="entry name" value="ADH_SHORT"/>
    <property type="match status" value="1"/>
</dbReference>
<keyword evidence="2" id="KW-0560">Oxidoreductase</keyword>
<evidence type="ECO:0000313" key="6">
    <source>
        <dbReference type="EnsemblMetazoa" id="CapteP89676"/>
    </source>
</evidence>
<dbReference type="InterPro" id="IPR002347">
    <property type="entry name" value="SDR_fam"/>
</dbReference>
<evidence type="ECO:0000256" key="4">
    <source>
        <dbReference type="SAM" id="Phobius"/>
    </source>
</evidence>
<keyword evidence="4" id="KW-1133">Transmembrane helix</keyword>
<reference evidence="6" key="3">
    <citation type="submission" date="2015-06" db="UniProtKB">
        <authorList>
            <consortium name="EnsemblMetazoa"/>
        </authorList>
    </citation>
    <scope>IDENTIFICATION</scope>
</reference>
<proteinExistence type="inferred from homology"/>
<dbReference type="AlphaFoldDB" id="R7U3U6"/>
<comment type="function">
    <text evidence="3">Putative oxidoreductase.</text>
</comment>
<evidence type="ECO:0000256" key="3">
    <source>
        <dbReference type="ARBA" id="ARBA00037096"/>
    </source>
</evidence>
<dbReference type="GO" id="GO:0016491">
    <property type="term" value="F:oxidoreductase activity"/>
    <property type="evidence" value="ECO:0007669"/>
    <property type="project" value="UniProtKB-KW"/>
</dbReference>
<keyword evidence="7" id="KW-1185">Reference proteome</keyword>
<dbReference type="SUPFAM" id="SSF51735">
    <property type="entry name" value="NAD(P)-binding Rossmann-fold domains"/>
    <property type="match status" value="1"/>
</dbReference>
<sequence>MNHSHETALDGSTVVWITGASQGIGKAVAVAMAREGMVVAASARNAEQLEALAKHSTELRGKIIPYPLDVTDQNAVNKTVNQIIQDHGQIDQAILNAGTYIATPATEFTSSAVRQQVELNLMGVCHCIEPLIPIMKTLGKGVIAINASLAGYRGLPKAAGYGATKAALINMAESLHSELSETGIDIKVINPGFVKTPLTSKNRFPMPFLMEVDKAAEVIVNGMKGRRFEIRFPAIFAALLGFLRLLPYPLYFWLIRKTG</sequence>
<gene>
    <name evidence="5" type="ORF">CAPTEDRAFT_89676</name>
</gene>
<dbReference type="EMBL" id="AMQN01027117">
    <property type="status" value="NOT_ANNOTATED_CDS"/>
    <property type="molecule type" value="Genomic_DNA"/>
</dbReference>
<dbReference type="HOGENOM" id="CLU_010194_2_1_1"/>
<dbReference type="GO" id="GO:0016020">
    <property type="term" value="C:membrane"/>
    <property type="evidence" value="ECO:0007669"/>
    <property type="project" value="TreeGrafter"/>
</dbReference>
<evidence type="ECO:0008006" key="8">
    <source>
        <dbReference type="Google" id="ProtNLM"/>
    </source>
</evidence>
<organism evidence="5">
    <name type="scientific">Capitella teleta</name>
    <name type="common">Polychaete worm</name>
    <dbReference type="NCBI Taxonomy" id="283909"/>
    <lineage>
        <taxon>Eukaryota</taxon>
        <taxon>Metazoa</taxon>
        <taxon>Spiralia</taxon>
        <taxon>Lophotrochozoa</taxon>
        <taxon>Annelida</taxon>
        <taxon>Polychaeta</taxon>
        <taxon>Sedentaria</taxon>
        <taxon>Scolecida</taxon>
        <taxon>Capitellidae</taxon>
        <taxon>Capitella</taxon>
    </lineage>
</organism>
<evidence type="ECO:0000313" key="5">
    <source>
        <dbReference type="EMBL" id="ELT98331.1"/>
    </source>
</evidence>
<dbReference type="PANTHER" id="PTHR44196:SF1">
    <property type="entry name" value="DEHYDROGENASE_REDUCTASE SDR FAMILY MEMBER 7B"/>
    <property type="match status" value="1"/>
</dbReference>